<dbReference type="PANTHER" id="PTHR36251:SF2">
    <property type="entry name" value="GIFSY-2 PROPHAGE HOST SPECIFICITY PROTEIN J, PHAGE LAMBDA"/>
    <property type="match status" value="1"/>
</dbReference>
<name>A0ABX2KTM7_9PROT</name>
<dbReference type="InterPro" id="IPR053171">
    <property type="entry name" value="Viral_Tip_Attach_Protein"/>
</dbReference>
<evidence type="ECO:0000313" key="7">
    <source>
        <dbReference type="Proteomes" id="UP000605086"/>
    </source>
</evidence>
<evidence type="ECO:0000259" key="4">
    <source>
        <dbReference type="Pfam" id="PF13550"/>
    </source>
</evidence>
<evidence type="ECO:0000256" key="2">
    <source>
        <dbReference type="SAM" id="Phobius"/>
    </source>
</evidence>
<dbReference type="EMBL" id="WHOS01000058">
    <property type="protein sequence ID" value="NUB03234.1"/>
    <property type="molecule type" value="Genomic_DNA"/>
</dbReference>
<protein>
    <submittedName>
        <fullName evidence="6">DUF1983 domain-containing protein</fullName>
    </submittedName>
</protein>
<keyword evidence="2" id="KW-0812">Transmembrane</keyword>
<organism evidence="6 7">
    <name type="scientific">Azospirillum melinis</name>
    <dbReference type="NCBI Taxonomy" id="328839"/>
    <lineage>
        <taxon>Bacteria</taxon>
        <taxon>Pseudomonadati</taxon>
        <taxon>Pseudomonadota</taxon>
        <taxon>Alphaproteobacteria</taxon>
        <taxon>Rhodospirillales</taxon>
        <taxon>Azospirillaceae</taxon>
        <taxon>Azospirillum</taxon>
    </lineage>
</organism>
<accession>A0ABX2KTM7</accession>
<dbReference type="Pfam" id="PF24801">
    <property type="entry name" value="FNIII-A_GpJ"/>
    <property type="match status" value="1"/>
</dbReference>
<evidence type="ECO:0000259" key="5">
    <source>
        <dbReference type="Pfam" id="PF24801"/>
    </source>
</evidence>
<dbReference type="InterPro" id="IPR015406">
    <property type="entry name" value="GpJ_CSF"/>
</dbReference>
<evidence type="ECO:0000313" key="6">
    <source>
        <dbReference type="EMBL" id="NUB03234.1"/>
    </source>
</evidence>
<dbReference type="Gene3D" id="2.60.40.10">
    <property type="entry name" value="Immunoglobulins"/>
    <property type="match status" value="1"/>
</dbReference>
<comment type="caution">
    <text evidence="6">The sequence shown here is derived from an EMBL/GenBank/DDBJ whole genome shotgun (WGS) entry which is preliminary data.</text>
</comment>
<dbReference type="InterPro" id="IPR032876">
    <property type="entry name" value="J_dom"/>
</dbReference>
<dbReference type="InterPro" id="IPR013783">
    <property type="entry name" value="Ig-like_fold"/>
</dbReference>
<feature type="domain" description="Tip attachment protein J" evidence="4">
    <location>
        <begin position="571"/>
        <end position="726"/>
    </location>
</feature>
<evidence type="ECO:0000259" key="3">
    <source>
        <dbReference type="Pfam" id="PF09327"/>
    </source>
</evidence>
<proteinExistence type="predicted"/>
<sequence length="1534" mass="162226">MARIHLHGALGRRFGRLADYQVRDAAEAIRALAANHPDFEKVFREGSYRLVRGPRSRGGIDLTLDTLTLGLGSADLHIIPVPAGAKSGGAGKAIMGALVMVVAIAAAQPWAAASFSAAMSAPAVAGISYGSIALFGAAMMLSGISQMLSPTPKANLPDNTQSYLFSGPANVSEQGGSVPLVYGRCWVGSTVISSGMDTEQIGTVQAQPAASAATAASDGSPAGGIQGAKGGGKSGRGGSGATEDPNSLQSAATARVIDLLSEGEIVGLVNEGKSIYFDGTPLIAPDGTENFKGVTWKERRGIPSQEPISGFTASETTVPVGSEVKKATPVVRTIHGDEVDAARIVLRWNALTEQDTSNGNLHGSTVQLTIEGRAADGGWKVLANDTVTGKTTSAYERSYKIGLRELGRSPYDIRVTRVTDDPPRAAIQNSFSWSHYAEIVESKFGYDNSALVALTVKAEQFGNSIPERAYDVKGLKIQVPSNYDPETRTYTGQWDGSLKTAWSDNPAWVLYDLLTNRRYGLGQSISEAAVDRWSLYTIGVYCDQPVKSGRLDASSRDIMEPRFTFNGVISGRTEAYRVLQSIASTFRGLIFWSAGGVLARADMPADPIKLVTPANVIGGSFTYSGTALKARHTAALITFNDPDDGYRPTVEVVENAGMIQRYGWRPIEATAYGCTRRSQARRLGLWMLDSEQHETETVTYRCSFDHLDVMPGDVVKLADPNWALVRTGGRLVAYDPERQVVTLDDTVTLEANQSHVLALTLPNGRLVDCPVRRPVQSTEEHTTGQLAIDAAPLGGAVPQPYAVWILTATNLAPRLFRVRAVTEKSPGVYEVTALLHEPGKYARVEEGVQIEPVATQSAANAIPSPANLAAVESAYWVNGLPQARLTVSWTPSDDARIAGYRADVMTPGGQWQEWKVTRAGSFDIEPAAEGVYTVRITALTYDNRRSAPAEIRATVRGKGTPPGQPAGLVAKGGLRQIALSWVNPPDTDLSHIEVLEGAANDLSAAAVISTVKGNAFVRAGLGGLVTRYYWVRAVDLGGNVSDVNSNIGTGATTEQISHDDLADKLVSESKLAPFMAERITGIEKIAETVTSGLVRVNDSYGRIRSEIGRREADVAEVKADVRQVQDDTQSLASRVTTVAAQFDGQIATVKEELTALVTADEATATRIDTVVAAWDGNLAGVQAKLTATANDTRTNAERIDSVVAGYDKSLAGYDSRITANATATGALTTRLDTIGASVDGVKAGLTSEQTARADAVGALASRIDSAFVAIKDASGSFQDSVNLAVTEAKSAVNKVTLLSGTVGNHTSSIEQVSKVTNGLSGQWTVKIDNNGAISGFGLSSDPADESGVRSEFYVRADRFLIGITGPGGSIDHPFVIGRVDGVPRISMSAAFIQDASINSAKIQDASINSAKIRDATISSAHIQDLTIRGQKIEDFATGNMTGITSPVYFQEGPSISIATTGKPVALIATVSGVPPRSGGGENSTFDPGFDARARALVIGTAPGMNTYRACDILGTYLPPNGEVECTIIAIELRK</sequence>
<dbReference type="InterPro" id="IPR055385">
    <property type="entry name" value="GpJ_HDII-ins2"/>
</dbReference>
<gene>
    <name evidence="6" type="ORF">GBZ48_28830</name>
</gene>
<dbReference type="PANTHER" id="PTHR36251">
    <property type="entry name" value="FELS-1 PROPHAGE HOST SPECIFICITY PROTEIN-RELATED"/>
    <property type="match status" value="1"/>
</dbReference>
<feature type="transmembrane region" description="Helical" evidence="2">
    <location>
        <begin position="93"/>
        <end position="111"/>
    </location>
</feature>
<feature type="transmembrane region" description="Helical" evidence="2">
    <location>
        <begin position="123"/>
        <end position="144"/>
    </location>
</feature>
<feature type="region of interest" description="Disordered" evidence="1">
    <location>
        <begin position="212"/>
        <end position="249"/>
    </location>
</feature>
<dbReference type="Pfam" id="PF09327">
    <property type="entry name" value="Phage_Tail_Tip"/>
    <property type="match status" value="1"/>
</dbReference>
<keyword evidence="7" id="KW-1185">Reference proteome</keyword>
<reference evidence="6 7" key="1">
    <citation type="submission" date="2019-10" db="EMBL/GenBank/DDBJ databases">
        <title>Genome sequence of Azospirillum melinis.</title>
        <authorList>
            <person name="Ambrosini A."/>
            <person name="Sant'Anna F.H."/>
            <person name="Cassan F.D."/>
            <person name="Souza E.M."/>
            <person name="Passaglia L.M.P."/>
        </authorList>
    </citation>
    <scope>NUCLEOTIDE SEQUENCE [LARGE SCALE GENOMIC DNA]</scope>
    <source>
        <strain evidence="6 7">TMCY0552</strain>
    </source>
</reference>
<keyword evidence="2" id="KW-1133">Transmembrane helix</keyword>
<evidence type="ECO:0000256" key="1">
    <source>
        <dbReference type="SAM" id="MobiDB-lite"/>
    </source>
</evidence>
<feature type="domain" description="Tip attachment protein J central straight fiber" evidence="3">
    <location>
        <begin position="1310"/>
        <end position="1423"/>
    </location>
</feature>
<feature type="compositionally biased region" description="Gly residues" evidence="1">
    <location>
        <begin position="221"/>
        <end position="240"/>
    </location>
</feature>
<feature type="domain" description="Tip attachment protein J HDII-ins2" evidence="5">
    <location>
        <begin position="314"/>
        <end position="441"/>
    </location>
</feature>
<dbReference type="RefSeq" id="WP_174474163.1">
    <property type="nucleotide sequence ID" value="NZ_JAGINN010000009.1"/>
</dbReference>
<dbReference type="Proteomes" id="UP000605086">
    <property type="component" value="Unassembled WGS sequence"/>
</dbReference>
<dbReference type="Pfam" id="PF13550">
    <property type="entry name" value="Phage-tail_3"/>
    <property type="match status" value="1"/>
</dbReference>
<keyword evidence="2" id="KW-0472">Membrane</keyword>